<feature type="domain" description="Mechanosensitive ion channel MscS C-terminal" evidence="1">
    <location>
        <begin position="3"/>
        <end position="95"/>
    </location>
</feature>
<dbReference type="Pfam" id="PF21082">
    <property type="entry name" value="MS_channel_3rd"/>
    <property type="match status" value="1"/>
</dbReference>
<dbReference type="InterPro" id="IPR011066">
    <property type="entry name" value="MscS_channel_C_sf"/>
</dbReference>
<dbReference type="AlphaFoldDB" id="A0A0F9DNK7"/>
<proteinExistence type="predicted"/>
<reference evidence="2" key="1">
    <citation type="journal article" date="2015" name="Nature">
        <title>Complex archaea that bridge the gap between prokaryotes and eukaryotes.</title>
        <authorList>
            <person name="Spang A."/>
            <person name="Saw J.H."/>
            <person name="Jorgensen S.L."/>
            <person name="Zaremba-Niedzwiedzka K."/>
            <person name="Martijn J."/>
            <person name="Lind A.E."/>
            <person name="van Eijk R."/>
            <person name="Schleper C."/>
            <person name="Guy L."/>
            <person name="Ettema T.J."/>
        </authorList>
    </citation>
    <scope>NUCLEOTIDE SEQUENCE</scope>
</reference>
<evidence type="ECO:0000313" key="2">
    <source>
        <dbReference type="EMBL" id="KKL13548.1"/>
    </source>
</evidence>
<gene>
    <name evidence="2" type="ORF">LCGC14_2524660</name>
</gene>
<dbReference type="SUPFAM" id="SSF82689">
    <property type="entry name" value="Mechanosensitive channel protein MscS (YggB), C-terminal domain"/>
    <property type="match status" value="1"/>
</dbReference>
<protein>
    <recommendedName>
        <fullName evidence="1">Mechanosensitive ion channel MscS C-terminal domain-containing protein</fullName>
    </recommendedName>
</protein>
<dbReference type="EMBL" id="LAZR01040816">
    <property type="protein sequence ID" value="KKL13548.1"/>
    <property type="molecule type" value="Genomic_DNA"/>
</dbReference>
<dbReference type="GO" id="GO:0016020">
    <property type="term" value="C:membrane"/>
    <property type="evidence" value="ECO:0007669"/>
    <property type="project" value="InterPro"/>
</dbReference>
<evidence type="ECO:0000259" key="1">
    <source>
        <dbReference type="Pfam" id="PF21082"/>
    </source>
</evidence>
<accession>A0A0F9DNK7</accession>
<sequence length="121" mass="14286">MNLTITYDTPREKIEQAVQILRDILEEDGIREPIHQLINGAEAPPRVYFNDYNAESLNIFMIYWFVPPAYWDYMEHAQRLNLRIFEEYEKAGIEFAFPTQTLYLAGDPKRELAVKMLGQDL</sequence>
<dbReference type="InterPro" id="IPR049278">
    <property type="entry name" value="MS_channel_C"/>
</dbReference>
<dbReference type="Gene3D" id="3.30.70.100">
    <property type="match status" value="1"/>
</dbReference>
<organism evidence="2">
    <name type="scientific">marine sediment metagenome</name>
    <dbReference type="NCBI Taxonomy" id="412755"/>
    <lineage>
        <taxon>unclassified sequences</taxon>
        <taxon>metagenomes</taxon>
        <taxon>ecological metagenomes</taxon>
    </lineage>
</organism>
<comment type="caution">
    <text evidence="2">The sequence shown here is derived from an EMBL/GenBank/DDBJ whole genome shotgun (WGS) entry which is preliminary data.</text>
</comment>
<name>A0A0F9DNK7_9ZZZZ</name>